<dbReference type="InterPro" id="IPR005846">
    <property type="entry name" value="A-D-PHexomutase_a/b/a-III"/>
</dbReference>
<dbReference type="PRINTS" id="PR00509">
    <property type="entry name" value="PGMPMM"/>
</dbReference>
<dbReference type="GO" id="GO:0008973">
    <property type="term" value="F:phosphopentomutase activity"/>
    <property type="evidence" value="ECO:0007669"/>
    <property type="project" value="TreeGrafter"/>
</dbReference>
<evidence type="ECO:0000256" key="1">
    <source>
        <dbReference type="ARBA" id="ARBA00001946"/>
    </source>
</evidence>
<dbReference type="GO" id="GO:0005975">
    <property type="term" value="P:carbohydrate metabolic process"/>
    <property type="evidence" value="ECO:0007669"/>
    <property type="project" value="InterPro"/>
</dbReference>
<evidence type="ECO:0000256" key="6">
    <source>
        <dbReference type="ARBA" id="ARBA00023235"/>
    </source>
</evidence>
<name>A0A238ZL84_9BACT</name>
<evidence type="ECO:0000313" key="11">
    <source>
        <dbReference type="EMBL" id="SNR83889.1"/>
    </source>
</evidence>
<evidence type="ECO:0000259" key="8">
    <source>
        <dbReference type="Pfam" id="PF02878"/>
    </source>
</evidence>
<dbReference type="Gene3D" id="3.30.310.50">
    <property type="entry name" value="Alpha-D-phosphohexomutase, C-terminal domain"/>
    <property type="match status" value="1"/>
</dbReference>
<gene>
    <name evidence="11" type="ORF">SAMN06265340_10953</name>
</gene>
<feature type="domain" description="Alpha-D-phosphohexomutase alpha/beta/alpha" evidence="10">
    <location>
        <begin position="261"/>
        <end position="370"/>
    </location>
</feature>
<dbReference type="Pfam" id="PF02880">
    <property type="entry name" value="PGM_PMM_III"/>
    <property type="match status" value="1"/>
</dbReference>
<dbReference type="GO" id="GO:0006166">
    <property type="term" value="P:purine ribonucleoside salvage"/>
    <property type="evidence" value="ECO:0007669"/>
    <property type="project" value="TreeGrafter"/>
</dbReference>
<dbReference type="OrthoDB" id="9806956at2"/>
<dbReference type="PANTHER" id="PTHR45745:SF1">
    <property type="entry name" value="PHOSPHOGLUCOMUTASE 2B-RELATED"/>
    <property type="match status" value="1"/>
</dbReference>
<reference evidence="12" key="1">
    <citation type="submission" date="2017-06" db="EMBL/GenBank/DDBJ databases">
        <authorList>
            <person name="Varghese N."/>
            <person name="Submissions S."/>
        </authorList>
    </citation>
    <scope>NUCLEOTIDE SEQUENCE [LARGE SCALE GENOMIC DNA]</scope>
    <source>
        <strain evidence="12">DSM 15668</strain>
    </source>
</reference>
<dbReference type="AlphaFoldDB" id="A0A238ZL84"/>
<accession>A0A238ZL84</accession>
<evidence type="ECO:0000256" key="4">
    <source>
        <dbReference type="ARBA" id="ARBA00022723"/>
    </source>
</evidence>
<dbReference type="InterPro" id="IPR005845">
    <property type="entry name" value="A-D-PHexomutase_a/b/a-II"/>
</dbReference>
<dbReference type="Gene3D" id="3.40.120.10">
    <property type="entry name" value="Alpha-D-Glucose-1,6-Bisphosphate, subunit A, domain 3"/>
    <property type="match status" value="3"/>
</dbReference>
<evidence type="ECO:0000256" key="5">
    <source>
        <dbReference type="ARBA" id="ARBA00022842"/>
    </source>
</evidence>
<organism evidence="11 12">
    <name type="scientific">Desulfurobacterium atlanticum</name>
    <dbReference type="NCBI Taxonomy" id="240169"/>
    <lineage>
        <taxon>Bacteria</taxon>
        <taxon>Pseudomonadati</taxon>
        <taxon>Aquificota</taxon>
        <taxon>Aquificia</taxon>
        <taxon>Desulfurobacteriales</taxon>
        <taxon>Desulfurobacteriaceae</taxon>
        <taxon>Desulfurobacterium</taxon>
    </lineage>
</organism>
<protein>
    <submittedName>
        <fullName evidence="11">Phosphomannomutase</fullName>
    </submittedName>
</protein>
<proteinExistence type="inferred from homology"/>
<evidence type="ECO:0000259" key="7">
    <source>
        <dbReference type="Pfam" id="PF00408"/>
    </source>
</evidence>
<evidence type="ECO:0000313" key="12">
    <source>
        <dbReference type="Proteomes" id="UP000198405"/>
    </source>
</evidence>
<dbReference type="SUPFAM" id="SSF53738">
    <property type="entry name" value="Phosphoglucomutase, first 3 domains"/>
    <property type="match status" value="2"/>
</dbReference>
<dbReference type="Pfam" id="PF00408">
    <property type="entry name" value="PGM_PMM_IV"/>
    <property type="match status" value="1"/>
</dbReference>
<evidence type="ECO:0000256" key="3">
    <source>
        <dbReference type="ARBA" id="ARBA00022553"/>
    </source>
</evidence>
<evidence type="ECO:0000259" key="10">
    <source>
        <dbReference type="Pfam" id="PF02880"/>
    </source>
</evidence>
<keyword evidence="4" id="KW-0479">Metal-binding</keyword>
<evidence type="ECO:0000259" key="9">
    <source>
        <dbReference type="Pfam" id="PF02879"/>
    </source>
</evidence>
<dbReference type="Proteomes" id="UP000198405">
    <property type="component" value="Unassembled WGS sequence"/>
</dbReference>
<feature type="domain" description="Alpha-D-phosphohexomutase alpha/beta/alpha" evidence="8">
    <location>
        <begin position="3"/>
        <end position="136"/>
    </location>
</feature>
<keyword evidence="6" id="KW-0413">Isomerase</keyword>
<comment type="cofactor">
    <cofactor evidence="1">
        <name>Mg(2+)</name>
        <dbReference type="ChEBI" id="CHEBI:18420"/>
    </cofactor>
</comment>
<dbReference type="InterPro" id="IPR016055">
    <property type="entry name" value="A-D-PHexomutase_a/b/a-I/II/III"/>
</dbReference>
<comment type="similarity">
    <text evidence="2">Belongs to the phosphohexose mutase family.</text>
</comment>
<dbReference type="Pfam" id="PF02878">
    <property type="entry name" value="PGM_PMM_I"/>
    <property type="match status" value="1"/>
</dbReference>
<feature type="domain" description="Alpha-D-phosphohexomutase alpha/beta/alpha" evidence="9">
    <location>
        <begin position="152"/>
        <end position="253"/>
    </location>
</feature>
<dbReference type="InterPro" id="IPR005841">
    <property type="entry name" value="Alpha-D-phosphohexomutase_SF"/>
</dbReference>
<evidence type="ECO:0000256" key="2">
    <source>
        <dbReference type="ARBA" id="ARBA00010231"/>
    </source>
</evidence>
<dbReference type="EMBL" id="FZOB01000009">
    <property type="protein sequence ID" value="SNR83889.1"/>
    <property type="molecule type" value="Genomic_DNA"/>
</dbReference>
<dbReference type="RefSeq" id="WP_089323352.1">
    <property type="nucleotide sequence ID" value="NZ_FZOB01000009.1"/>
</dbReference>
<dbReference type="InterPro" id="IPR036900">
    <property type="entry name" value="A-D-PHexomutase_C_sf"/>
</dbReference>
<dbReference type="GO" id="GO:0046872">
    <property type="term" value="F:metal ion binding"/>
    <property type="evidence" value="ECO:0007669"/>
    <property type="project" value="UniProtKB-KW"/>
</dbReference>
<dbReference type="InterPro" id="IPR005843">
    <property type="entry name" value="A-D-PHexomutase_C"/>
</dbReference>
<sequence>MAIKFGTDGWRGVIADDFTFENLKKVTLAHAKVLKEDGAKRVVVGYDMRFLSPEFGKFVAELLSGEGFEVSLSDTFSPTPAVSYATKYLEFDNGIVITASHNYGKYNGYKVKEAFGGAARTVYVKRIEEKLKNVDEKSGGKGEIELLDINTPYIEGVRNQIDLSLFREREVKIVHDAMFGAQQGFVSKALEGTKATVAQIHSYRDPLFNNKHPEPIVEKNIRTLMEKVRATKSDIGIAHDGDGDRVGIVDEKGNFVNSQIVYALILLHLLRNKGLKGGCVVKTVSTGYLVNRICEAFGIELVETPVGFKNITEVMLEKKVLFGGEESGGYALIDYLPERDGLLMGLYVVEKMIVEGKTVSQMVDALFEEFGSAYYRRIDLPVTEKEREKLKELISSPPSEVEGKKVKKALTIDGLKLIFEDDSWLLFRPSGTEPVFRTYAEAPTPSEVEKLISTGVNLIKGV</sequence>
<dbReference type="CDD" id="cd05800">
    <property type="entry name" value="PGM_like2"/>
    <property type="match status" value="1"/>
</dbReference>
<keyword evidence="5" id="KW-0460">Magnesium</keyword>
<dbReference type="InterPro" id="IPR005844">
    <property type="entry name" value="A-D-PHexomutase_a/b/a-I"/>
</dbReference>
<dbReference type="Pfam" id="PF02879">
    <property type="entry name" value="PGM_PMM_II"/>
    <property type="match status" value="1"/>
</dbReference>
<feature type="domain" description="Alpha-D-phosphohexomutase C-terminal" evidence="7">
    <location>
        <begin position="400"/>
        <end position="451"/>
    </location>
</feature>
<dbReference type="PANTHER" id="PTHR45745">
    <property type="entry name" value="PHOSPHOMANNOMUTASE 45A"/>
    <property type="match status" value="1"/>
</dbReference>
<keyword evidence="12" id="KW-1185">Reference proteome</keyword>
<keyword evidence="3" id="KW-0597">Phosphoprotein</keyword>
<dbReference type="SUPFAM" id="SSF55957">
    <property type="entry name" value="Phosphoglucomutase, C-terminal domain"/>
    <property type="match status" value="1"/>
</dbReference>